<sequence>MPDVVAPSCKLILTDRLGRTGPAASLRCLRNTKRVVSSSIPHRPQGDIHTLAFFLHDPTFAPTDAAKAKKAWVGKTDLDSTILGYRRSQIEAKMHGAKAENWAWTSQERRGIVYEIPNEPSARHSCIHRREIYAPSPSSFSLAHATLRPHPRVRFPPPPHPPPLPPAFTHAHAFQLRSRDRPTKISRADGLASACVAKISTVQTNRFVLPSNPSTRTPDTPCTRTKPPSLPIFFILPSGTLVRNPAPAMQQQSPSPLQQ</sequence>
<proteinExistence type="predicted"/>
<protein>
    <submittedName>
        <fullName evidence="1">Uncharacterized protein</fullName>
    </submittedName>
</protein>
<evidence type="ECO:0000313" key="1">
    <source>
        <dbReference type="EMBL" id="KAK6987539.1"/>
    </source>
</evidence>
<evidence type="ECO:0000313" key="2">
    <source>
        <dbReference type="Proteomes" id="UP001362999"/>
    </source>
</evidence>
<gene>
    <name evidence="1" type="ORF">R3P38DRAFT_3230639</name>
</gene>
<accession>A0AAV9ZMM6</accession>
<name>A0AAV9ZMM6_9AGAR</name>
<keyword evidence="2" id="KW-1185">Reference proteome</keyword>
<organism evidence="1 2">
    <name type="scientific">Favolaschia claudopus</name>
    <dbReference type="NCBI Taxonomy" id="2862362"/>
    <lineage>
        <taxon>Eukaryota</taxon>
        <taxon>Fungi</taxon>
        <taxon>Dikarya</taxon>
        <taxon>Basidiomycota</taxon>
        <taxon>Agaricomycotina</taxon>
        <taxon>Agaricomycetes</taxon>
        <taxon>Agaricomycetidae</taxon>
        <taxon>Agaricales</taxon>
        <taxon>Marasmiineae</taxon>
        <taxon>Mycenaceae</taxon>
        <taxon>Favolaschia</taxon>
    </lineage>
</organism>
<dbReference type="Proteomes" id="UP001362999">
    <property type="component" value="Unassembled WGS sequence"/>
</dbReference>
<dbReference type="AlphaFoldDB" id="A0AAV9ZMM6"/>
<reference evidence="1 2" key="1">
    <citation type="journal article" date="2024" name="J Genomics">
        <title>Draft genome sequencing and assembly of Favolaschia claudopus CIRM-BRFM 2984 isolated from oak limbs.</title>
        <authorList>
            <person name="Navarro D."/>
            <person name="Drula E."/>
            <person name="Chaduli D."/>
            <person name="Cazenave R."/>
            <person name="Ahrendt S."/>
            <person name="Wang J."/>
            <person name="Lipzen A."/>
            <person name="Daum C."/>
            <person name="Barry K."/>
            <person name="Grigoriev I.V."/>
            <person name="Favel A."/>
            <person name="Rosso M.N."/>
            <person name="Martin F."/>
        </authorList>
    </citation>
    <scope>NUCLEOTIDE SEQUENCE [LARGE SCALE GENOMIC DNA]</scope>
    <source>
        <strain evidence="1 2">CIRM-BRFM 2984</strain>
    </source>
</reference>
<dbReference type="EMBL" id="JAWWNJ010000131">
    <property type="protein sequence ID" value="KAK6987539.1"/>
    <property type="molecule type" value="Genomic_DNA"/>
</dbReference>
<comment type="caution">
    <text evidence="1">The sequence shown here is derived from an EMBL/GenBank/DDBJ whole genome shotgun (WGS) entry which is preliminary data.</text>
</comment>